<evidence type="ECO:0000259" key="8">
    <source>
        <dbReference type="Pfam" id="PF00148"/>
    </source>
</evidence>
<dbReference type="PATRIC" id="fig|35806.4.peg.1475"/>
<comment type="similarity">
    <text evidence="3 6">Belongs to the NifD/NifK/NifE/NifN family.</text>
</comment>
<evidence type="ECO:0000256" key="1">
    <source>
        <dbReference type="ARBA" id="ARBA00003171"/>
    </source>
</evidence>
<dbReference type="eggNOG" id="COG2710">
    <property type="taxonomic scope" value="Bacteria"/>
</dbReference>
<evidence type="ECO:0000256" key="7">
    <source>
        <dbReference type="SAM" id="Phobius"/>
    </source>
</evidence>
<sequence length="465" mass="49142">MARLTRPRRALSTNPLKSSAPLGAAMAYLGIGGAVPLFHGAQGCTAFAMVHMVRHFKEAIPLQTTAMNEVSTILGGAEQIEEAIANIRKRAHPRFIGIASTALTETRGEDVPGELREVLARRRDFGDLKVVYASTPDFEGAMEDGWAAAVTAIVEALVPETDPRQRNTDSRQVNVLPSACVTPAEIEEIDRLIRAFGLTPIFLPDLSTALDGHLAEDWSGRSLGGTRLDDIPAMARSAATFAIGESMQGAARLLGARGGMPVQIFPSLTGLRAVDGFVRALMALAGTADAPPAIRRDRARLQDAMLDAHFQTGGLRYAIAADPDLAYALSSALAGMGAEAVAVVTTSGTNPIVELIPAEEAVLGDLGDLEAGARKGGANLLIAHAHGRHAAQALGLPLLRAGFPINDRLGAQDICRVGYRGTRAFLFEVANAVLSHPHDAARPEDFGAAPIEPEFEHDRPQTAPH</sequence>
<dbReference type="EMBL" id="AP014800">
    <property type="protein sequence ID" value="BAQ68588.1"/>
    <property type="molecule type" value="Genomic_DNA"/>
</dbReference>
<dbReference type="PANTHER" id="PTHR33712:SF7">
    <property type="entry name" value="LIGHT-INDEPENDENT PROTOCHLOROPHYLLIDE REDUCTASE SUBUNIT B"/>
    <property type="match status" value="1"/>
</dbReference>
<accession>A0A0D6B095</accession>
<dbReference type="KEGG" id="rsu:NHU_01429"/>
<dbReference type="AlphaFoldDB" id="A0A0D6B095"/>
<organism evidence="9 10">
    <name type="scientific">Rhodovulum sulfidophilum</name>
    <name type="common">Rhodobacter sulfidophilus</name>
    <dbReference type="NCBI Taxonomy" id="35806"/>
    <lineage>
        <taxon>Bacteria</taxon>
        <taxon>Pseudomonadati</taxon>
        <taxon>Pseudomonadota</taxon>
        <taxon>Alphaproteobacteria</taxon>
        <taxon>Rhodobacterales</taxon>
        <taxon>Paracoccaceae</taxon>
        <taxon>Rhodovulum</taxon>
    </lineage>
</organism>
<feature type="transmembrane region" description="Helical" evidence="7">
    <location>
        <begin position="20"/>
        <end position="39"/>
    </location>
</feature>
<keyword evidence="7" id="KW-1133">Transmembrane helix</keyword>
<dbReference type="InterPro" id="IPR050152">
    <property type="entry name" value="ChlB/BchB/BchZ"/>
</dbReference>
<dbReference type="InterPro" id="IPR000318">
    <property type="entry name" value="Nase_comp1_CS"/>
</dbReference>
<evidence type="ECO:0000256" key="6">
    <source>
        <dbReference type="RuleBase" id="RU004021"/>
    </source>
</evidence>
<dbReference type="PANTHER" id="PTHR33712">
    <property type="entry name" value="LIGHT-INDEPENDENT PROTOCHLOROPHYLLIDE REDUCTASE SUBUNIT B"/>
    <property type="match status" value="1"/>
</dbReference>
<evidence type="ECO:0000256" key="5">
    <source>
        <dbReference type="ARBA" id="ARBA00023231"/>
    </source>
</evidence>
<gene>
    <name evidence="9" type="primary">nifN</name>
    <name evidence="9" type="ORF">NHU_01429</name>
</gene>
<evidence type="ECO:0000256" key="4">
    <source>
        <dbReference type="ARBA" id="ARBA00013282"/>
    </source>
</evidence>
<dbReference type="SUPFAM" id="SSF53807">
    <property type="entry name" value="Helical backbone' metal receptor"/>
    <property type="match status" value="1"/>
</dbReference>
<comment type="function">
    <text evidence="1">This protein may play a role in the biosynthesis of the prosthetic group of nitrogenase (FeMo cofactor).</text>
</comment>
<dbReference type="Pfam" id="PF00148">
    <property type="entry name" value="Oxidored_nitro"/>
    <property type="match status" value="1"/>
</dbReference>
<protein>
    <recommendedName>
        <fullName evidence="4">Nitrogenase iron-molybdenum cofactor biosynthesis protein NifN</fullName>
    </recommendedName>
</protein>
<evidence type="ECO:0000256" key="2">
    <source>
        <dbReference type="ARBA" id="ARBA00005155"/>
    </source>
</evidence>
<name>A0A0D6B095_RHOSU</name>
<dbReference type="InterPro" id="IPR000510">
    <property type="entry name" value="Nase/OxRdtase_comp1"/>
</dbReference>
<keyword evidence="7" id="KW-0812">Transmembrane</keyword>
<dbReference type="UniPathway" id="UPA00782"/>
<keyword evidence="5 6" id="KW-0535">Nitrogen fixation</keyword>
<evidence type="ECO:0000313" key="10">
    <source>
        <dbReference type="Proteomes" id="UP000064912"/>
    </source>
</evidence>
<evidence type="ECO:0000256" key="3">
    <source>
        <dbReference type="ARBA" id="ARBA00011002"/>
    </source>
</evidence>
<dbReference type="InterPro" id="IPR005975">
    <property type="entry name" value="Nase_Mo-Fe_CF"/>
</dbReference>
<keyword evidence="7" id="KW-0472">Membrane</keyword>
<reference evidence="9 10" key="1">
    <citation type="submission" date="2015-02" db="EMBL/GenBank/DDBJ databases">
        <title>Genome sequene of Rhodovulum sulfidophilum DSM 2351.</title>
        <authorList>
            <person name="Nagao N."/>
        </authorList>
    </citation>
    <scope>NUCLEOTIDE SEQUENCE [LARGE SCALE GENOMIC DNA]</scope>
    <source>
        <strain evidence="9 10">DSM 2351</strain>
    </source>
</reference>
<evidence type="ECO:0000313" key="9">
    <source>
        <dbReference type="EMBL" id="BAQ68588.1"/>
    </source>
</evidence>
<feature type="domain" description="Nitrogenase/oxidoreductase component 1" evidence="8">
    <location>
        <begin position="19"/>
        <end position="433"/>
    </location>
</feature>
<dbReference type="GO" id="GO:0065003">
    <property type="term" value="P:protein-containing complex assembly"/>
    <property type="evidence" value="ECO:0007669"/>
    <property type="project" value="InterPro"/>
</dbReference>
<dbReference type="Gene3D" id="6.10.250.1090">
    <property type="match status" value="1"/>
</dbReference>
<proteinExistence type="inferred from homology"/>
<comment type="pathway">
    <text evidence="2">Cofactor biosynthesis; Fe-Mo cofactor biosynthesis.</text>
</comment>
<dbReference type="GO" id="GO:0016163">
    <property type="term" value="F:nitrogenase activity"/>
    <property type="evidence" value="ECO:0007669"/>
    <property type="project" value="InterPro"/>
</dbReference>
<dbReference type="Proteomes" id="UP000064912">
    <property type="component" value="Chromosome"/>
</dbReference>
<dbReference type="Gene3D" id="3.40.50.1980">
    <property type="entry name" value="Nitrogenase molybdenum iron protein domain"/>
    <property type="match status" value="3"/>
</dbReference>
<dbReference type="PROSITE" id="PS00699">
    <property type="entry name" value="NITROGENASE_1_1"/>
    <property type="match status" value="1"/>
</dbReference>
<dbReference type="NCBIfam" id="TIGR01285">
    <property type="entry name" value="nifN"/>
    <property type="match status" value="1"/>
</dbReference>
<dbReference type="CDD" id="cd01966">
    <property type="entry name" value="Nitrogenase_NifN_1"/>
    <property type="match status" value="1"/>
</dbReference>